<organism evidence="1 2">
    <name type="scientific">Iningainema tapete BLCC-T55</name>
    <dbReference type="NCBI Taxonomy" id="2748662"/>
    <lineage>
        <taxon>Bacteria</taxon>
        <taxon>Bacillati</taxon>
        <taxon>Cyanobacteriota</taxon>
        <taxon>Cyanophyceae</taxon>
        <taxon>Nostocales</taxon>
        <taxon>Scytonemataceae</taxon>
        <taxon>Iningainema tapete</taxon>
    </lineage>
</organism>
<comment type="caution">
    <text evidence="1">The sequence shown here is derived from an EMBL/GenBank/DDBJ whole genome shotgun (WGS) entry which is preliminary data.</text>
</comment>
<reference evidence="1" key="1">
    <citation type="submission" date="2020-09" db="EMBL/GenBank/DDBJ databases">
        <title>Iningainema tapete sp. nov. (Scytonemataceae, Cyanobacteria) from greenhouses in central Florida (USA) produces two types of nodularin with biosynthetic potential for microcystin-LR and anabaenopeptins.</title>
        <authorList>
            <person name="Berthold D.E."/>
            <person name="Lefler F.W."/>
            <person name="Huang I.-S."/>
            <person name="Abdulla H."/>
            <person name="Zimba P.V."/>
            <person name="Laughinghouse H.D. IV."/>
        </authorList>
    </citation>
    <scope>NUCLEOTIDE SEQUENCE</scope>
    <source>
        <strain evidence="1">BLCCT55</strain>
    </source>
</reference>
<dbReference type="Proteomes" id="UP000629098">
    <property type="component" value="Unassembled WGS sequence"/>
</dbReference>
<accession>A0A8J6XQU5</accession>
<name>A0A8J6XQU5_9CYAN</name>
<evidence type="ECO:0000313" key="1">
    <source>
        <dbReference type="EMBL" id="MBD2776605.1"/>
    </source>
</evidence>
<dbReference type="EMBL" id="JACXAE010000098">
    <property type="protein sequence ID" value="MBD2776605.1"/>
    <property type="molecule type" value="Genomic_DNA"/>
</dbReference>
<protein>
    <submittedName>
        <fullName evidence="1">Uncharacterized protein</fullName>
    </submittedName>
</protein>
<gene>
    <name evidence="1" type="ORF">ICL16_32270</name>
</gene>
<keyword evidence="2" id="KW-1185">Reference proteome</keyword>
<dbReference type="AlphaFoldDB" id="A0A8J6XQU5"/>
<dbReference type="RefSeq" id="WP_190835675.1">
    <property type="nucleotide sequence ID" value="NZ_CAWPPI010000098.1"/>
</dbReference>
<sequence length="132" mass="15343">MNITLSLEFEVVAANIATQVFPNIKYQLSAQKIANHELVITFKSQKHFSENFRVRFSPDNKKLVLSCHYRDTMYHLNYVIGNNYHWVDGLGDRVFSPQNIGEKFESLVKKLYPVLEEFWLPSSCKDSLLNGQ</sequence>
<proteinExistence type="predicted"/>
<evidence type="ECO:0000313" key="2">
    <source>
        <dbReference type="Proteomes" id="UP000629098"/>
    </source>
</evidence>